<dbReference type="Pfam" id="PF13280">
    <property type="entry name" value="WYL"/>
    <property type="match status" value="1"/>
</dbReference>
<dbReference type="PROSITE" id="PS52050">
    <property type="entry name" value="WYL"/>
    <property type="match status" value="1"/>
</dbReference>
<dbReference type="InterPro" id="IPR013196">
    <property type="entry name" value="HTH_11"/>
</dbReference>
<proteinExistence type="predicted"/>
<name>A0ABR9MZN9_9MICO</name>
<dbReference type="InterPro" id="IPR036388">
    <property type="entry name" value="WH-like_DNA-bd_sf"/>
</dbReference>
<protein>
    <submittedName>
        <fullName evidence="6">WYL domain-containing protein</fullName>
    </submittedName>
</protein>
<evidence type="ECO:0000256" key="2">
    <source>
        <dbReference type="ARBA" id="ARBA00023125"/>
    </source>
</evidence>
<dbReference type="EMBL" id="JADAQT010000090">
    <property type="protein sequence ID" value="MBE1876867.1"/>
    <property type="molecule type" value="Genomic_DNA"/>
</dbReference>
<evidence type="ECO:0000313" key="6">
    <source>
        <dbReference type="EMBL" id="MBE1876867.1"/>
    </source>
</evidence>
<accession>A0ABR9MZN9</accession>
<evidence type="ECO:0000256" key="3">
    <source>
        <dbReference type="ARBA" id="ARBA00023163"/>
    </source>
</evidence>
<dbReference type="InterPro" id="IPR026881">
    <property type="entry name" value="WYL_dom"/>
</dbReference>
<dbReference type="InterPro" id="IPR001034">
    <property type="entry name" value="DeoR_HTH"/>
</dbReference>
<evidence type="ECO:0000256" key="1">
    <source>
        <dbReference type="ARBA" id="ARBA00023015"/>
    </source>
</evidence>
<keyword evidence="3" id="KW-0804">Transcription</keyword>
<feature type="domain" description="HTH deoR-type" evidence="5">
    <location>
        <begin position="48"/>
        <end position="103"/>
    </location>
</feature>
<reference evidence="6 7" key="1">
    <citation type="submission" date="2020-10" db="EMBL/GenBank/DDBJ databases">
        <title>Myceligenerans pegani sp. nov., an endophytic actinomycete isolated from Peganum harmala L. in Xinjiang, China.</title>
        <authorList>
            <person name="Xin L."/>
        </authorList>
    </citation>
    <scope>NUCLEOTIDE SEQUENCE [LARGE SCALE GENOMIC DNA]</scope>
    <source>
        <strain evidence="6 7">TRM65318</strain>
    </source>
</reference>
<keyword evidence="7" id="KW-1185">Reference proteome</keyword>
<dbReference type="InterPro" id="IPR018356">
    <property type="entry name" value="Tscrpt_reg_HTH_DeoR_CS"/>
</dbReference>
<dbReference type="SUPFAM" id="SSF46785">
    <property type="entry name" value="Winged helix' DNA-binding domain"/>
    <property type="match status" value="1"/>
</dbReference>
<evidence type="ECO:0000259" key="5">
    <source>
        <dbReference type="PROSITE" id="PS51000"/>
    </source>
</evidence>
<dbReference type="InterPro" id="IPR028349">
    <property type="entry name" value="PafC-like"/>
</dbReference>
<comment type="caution">
    <text evidence="6">The sequence shown here is derived from an EMBL/GenBank/DDBJ whole genome shotgun (WGS) entry which is preliminary data.</text>
</comment>
<feature type="compositionally biased region" description="Basic and acidic residues" evidence="4">
    <location>
        <begin position="35"/>
        <end position="46"/>
    </location>
</feature>
<dbReference type="InterPro" id="IPR051534">
    <property type="entry name" value="CBASS_pafABC_assoc_protein"/>
</dbReference>
<evidence type="ECO:0000256" key="4">
    <source>
        <dbReference type="SAM" id="MobiDB-lite"/>
    </source>
</evidence>
<organism evidence="6 7">
    <name type="scientific">Myceligenerans pegani</name>
    <dbReference type="NCBI Taxonomy" id="2776917"/>
    <lineage>
        <taxon>Bacteria</taxon>
        <taxon>Bacillati</taxon>
        <taxon>Actinomycetota</taxon>
        <taxon>Actinomycetes</taxon>
        <taxon>Micrococcales</taxon>
        <taxon>Promicromonosporaceae</taxon>
        <taxon>Myceligenerans</taxon>
    </lineage>
</organism>
<dbReference type="PROSITE" id="PS00894">
    <property type="entry name" value="HTH_DEOR_1"/>
    <property type="match status" value="1"/>
</dbReference>
<keyword evidence="1" id="KW-0805">Transcription regulation</keyword>
<dbReference type="PANTHER" id="PTHR34580:SF3">
    <property type="entry name" value="PROTEIN PAFB"/>
    <property type="match status" value="1"/>
</dbReference>
<feature type="region of interest" description="Disordered" evidence="4">
    <location>
        <begin position="26"/>
        <end position="46"/>
    </location>
</feature>
<dbReference type="PANTHER" id="PTHR34580">
    <property type="match status" value="1"/>
</dbReference>
<evidence type="ECO:0000313" key="7">
    <source>
        <dbReference type="Proteomes" id="UP000625527"/>
    </source>
</evidence>
<dbReference type="Proteomes" id="UP000625527">
    <property type="component" value="Unassembled WGS sequence"/>
</dbReference>
<dbReference type="Gene3D" id="1.10.10.10">
    <property type="entry name" value="Winged helix-like DNA-binding domain superfamily/Winged helix DNA-binding domain"/>
    <property type="match status" value="1"/>
</dbReference>
<dbReference type="Pfam" id="PF08279">
    <property type="entry name" value="HTH_11"/>
    <property type="match status" value="1"/>
</dbReference>
<dbReference type="PROSITE" id="PS51000">
    <property type="entry name" value="HTH_DEOR_2"/>
    <property type="match status" value="1"/>
</dbReference>
<keyword evidence="2" id="KW-0238">DNA-binding</keyword>
<dbReference type="InterPro" id="IPR036390">
    <property type="entry name" value="WH_DNA-bd_sf"/>
</dbReference>
<gene>
    <name evidence="6" type="ORF">IHE71_14310</name>
</gene>
<sequence length="366" mass="39947">MDPGWQPVRTGSVRSVCQTADVDDALEEPGPIADDAGREAVPDDGRGTTERVLTLLGLLQRRRVWTGPELAARMRVTTRTVRRDVDRLRALGYPVHSNHGAGGGYQLGAGQTLPPLLLDDEEVIAVAAALLAGAGDAGTGGEAALRTLTKLDQVLPARLRGDVRALAASVESFGRERLPADPDVLMEVAQACRDGVELGFDYRTRAGAAGRRRVEPYRLVASERRWYLLAFDRDRDDWRTFRLDRMSDVRARTWRFTPRPVPTRAAAYVQESVADRVYPRHARFLVRATADVVGAQVPPSAAVVVPRDEATCEIRAGGHDLDLLLLHVTLLGHEFEVLEPAELAERCEVMAARLRSAAGRAAGDDS</sequence>
<dbReference type="PIRSF" id="PIRSF016838">
    <property type="entry name" value="PafC"/>
    <property type="match status" value="1"/>
</dbReference>